<sequence length="237" mass="27063">MFSSHCRVIKRKLGRWTVYDYTGEFNPELYKYMRKMATLLPPTKNNSFLLDIESWYSITPVDLANKISQGVQKKYGGPVKVLDLFSGVGGNTVSFLNFGNTVHSIEIDYKKIRCLRHNIKECTDRGESQILHFSVYDPEVHSYLDRSYDVLMASPPWGGVDYKEDSDLALFNKCRILELEKIYSDKVGLRIYMLPRTISNSVFSLLNSDFAIFNGTTDRNRVVAKIIAVGDISGFVI</sequence>
<comment type="catalytic activity">
    <reaction evidence="4">
        <text>a 5'-end (N(7)-methyl 5'-triphosphoguanosine)-ribonucleoside in snoRNA + S-adenosyl-L-methionine = a 5'-end (N(2),N(7)-dimethyl 5'-triphosphoguanosine)-ribonucleoside in snoRNA + S-adenosyl-L-homocysteine + H(+)</text>
        <dbReference type="Rhea" id="RHEA:78475"/>
        <dbReference type="Rhea" id="RHEA-COMP:19086"/>
        <dbReference type="Rhea" id="RHEA-COMP:19088"/>
        <dbReference type="ChEBI" id="CHEBI:15378"/>
        <dbReference type="ChEBI" id="CHEBI:57856"/>
        <dbReference type="ChEBI" id="CHEBI:59789"/>
        <dbReference type="ChEBI" id="CHEBI:156461"/>
        <dbReference type="ChEBI" id="CHEBI:172880"/>
    </reaction>
    <physiologicalReaction direction="left-to-right" evidence="4">
        <dbReference type="Rhea" id="RHEA:78476"/>
    </physiologicalReaction>
</comment>
<dbReference type="EMBL" id="GL870881">
    <property type="protein sequence ID" value="EIJ87617.1"/>
    <property type="molecule type" value="Genomic_DNA"/>
</dbReference>
<evidence type="ECO:0000256" key="2">
    <source>
        <dbReference type="ARBA" id="ARBA00025783"/>
    </source>
</evidence>
<keyword evidence="9" id="KW-1185">Reference proteome</keyword>
<dbReference type="OrthoDB" id="194443at2759"/>
<evidence type="ECO:0000256" key="6">
    <source>
        <dbReference type="ARBA" id="ARBA00049075"/>
    </source>
</evidence>
<dbReference type="HOGENOM" id="CLU_029658_3_1_1"/>
<proteinExistence type="inferred from homology"/>
<evidence type="ECO:0000256" key="4">
    <source>
        <dbReference type="ARBA" id="ARBA00048740"/>
    </source>
</evidence>
<dbReference type="GO" id="GO:0071164">
    <property type="term" value="F:RNA cap trimethylguanosine synthase activity"/>
    <property type="evidence" value="ECO:0007669"/>
    <property type="project" value="TreeGrafter"/>
</dbReference>
<comment type="catalytic activity">
    <reaction evidence="5">
        <text>a 5'-end (N(2),N(7)-dimethyl 5'-triphosphoguanosine)-ribonucleoside in snRNA + S-adenosyl-L-methionine = a 5'-end (N(2),N(2),N(7)-trimethyl 5'-triphosphoguanosine)-ribonucleoside in snRNA + S-adenosyl-L-homocysteine + H(+)</text>
        <dbReference type="Rhea" id="RHEA:78479"/>
        <dbReference type="Rhea" id="RHEA-COMP:19087"/>
        <dbReference type="Rhea" id="RHEA-COMP:19089"/>
        <dbReference type="ChEBI" id="CHEBI:15378"/>
        <dbReference type="ChEBI" id="CHEBI:57856"/>
        <dbReference type="ChEBI" id="CHEBI:59789"/>
        <dbReference type="ChEBI" id="CHEBI:167623"/>
        <dbReference type="ChEBI" id="CHEBI:172880"/>
    </reaction>
    <physiologicalReaction direction="left-to-right" evidence="5">
        <dbReference type="Rhea" id="RHEA:78480"/>
    </physiologicalReaction>
</comment>
<dbReference type="Gene3D" id="3.40.50.150">
    <property type="entry name" value="Vaccinia Virus protein VP39"/>
    <property type="match status" value="1"/>
</dbReference>
<comment type="catalytic activity">
    <reaction evidence="3">
        <text>a 5'-end (N(2),N(7)-dimethyl 5'-triphosphoguanosine)-ribonucleoside in snoRNA + S-adenosyl-L-methionine = a 5'-end (N(2),N(2),N(7)-trimethyl 5'-triphosphoguanosine)-ribonucleoside in snoRNA + S-adenosyl-L-homocysteine + H(+)</text>
        <dbReference type="Rhea" id="RHEA:78507"/>
        <dbReference type="Rhea" id="RHEA-COMP:19088"/>
        <dbReference type="Rhea" id="RHEA-COMP:19090"/>
        <dbReference type="ChEBI" id="CHEBI:15378"/>
        <dbReference type="ChEBI" id="CHEBI:57856"/>
        <dbReference type="ChEBI" id="CHEBI:59789"/>
        <dbReference type="ChEBI" id="CHEBI:167623"/>
        <dbReference type="ChEBI" id="CHEBI:172880"/>
    </reaction>
    <physiologicalReaction direction="left-to-right" evidence="3">
        <dbReference type="Rhea" id="RHEA:78508"/>
    </physiologicalReaction>
</comment>
<accession>I3EEH0</accession>
<evidence type="ECO:0000256" key="3">
    <source>
        <dbReference type="ARBA" id="ARBA00047418"/>
    </source>
</evidence>
<dbReference type="InterPro" id="IPR019012">
    <property type="entry name" value="RNA_cap_Gua-N2-MeTrfase"/>
</dbReference>
<dbReference type="VEuPathDB" id="MicrosporidiaDB:NEQG_02164"/>
<evidence type="ECO:0000256" key="7">
    <source>
        <dbReference type="ARBA" id="ARBA00049790"/>
    </source>
</evidence>
<evidence type="ECO:0000313" key="8">
    <source>
        <dbReference type="EMBL" id="EIJ87617.1"/>
    </source>
</evidence>
<dbReference type="GO" id="GO:0005634">
    <property type="term" value="C:nucleus"/>
    <property type="evidence" value="ECO:0007669"/>
    <property type="project" value="TreeGrafter"/>
</dbReference>
<dbReference type="PANTHER" id="PTHR14741:SF32">
    <property type="entry name" value="TRIMETHYLGUANOSINE SYNTHASE"/>
    <property type="match status" value="1"/>
</dbReference>
<dbReference type="Proteomes" id="UP000002872">
    <property type="component" value="Unassembled WGS sequence"/>
</dbReference>
<evidence type="ECO:0000313" key="9">
    <source>
        <dbReference type="Proteomes" id="UP000002872"/>
    </source>
</evidence>
<name>I3EEH0_NEMP3</name>
<evidence type="ECO:0000256" key="5">
    <source>
        <dbReference type="ARBA" id="ARBA00048763"/>
    </source>
</evidence>
<dbReference type="PANTHER" id="PTHR14741">
    <property type="entry name" value="S-ADENOSYLMETHIONINE-DEPENDENT METHYLTRANSFERASE RELATED"/>
    <property type="match status" value="1"/>
</dbReference>
<reference evidence="8" key="1">
    <citation type="submission" date="2011-01" db="EMBL/GenBank/DDBJ databases">
        <title>The Genome Sequence of Nematocida parisii strain ERTm3.</title>
        <authorList>
            <consortium name="The Broad Institute Genome Sequencing Platform"/>
            <consortium name="The Broad Institute Genome Sequencing Center for Infectious Disease"/>
            <person name="Cuomo C."/>
            <person name="Troemel E."/>
            <person name="Young S.K."/>
            <person name="Zeng Q."/>
            <person name="Gargeya S."/>
            <person name="Fitzgerald M."/>
            <person name="Haas B."/>
            <person name="Abouelleil A."/>
            <person name="Alvarado L."/>
            <person name="Arachchi H.M."/>
            <person name="Berlin A."/>
            <person name="Chapman S.B."/>
            <person name="Gearin G."/>
            <person name="Goldberg J."/>
            <person name="Griggs A."/>
            <person name="Gujja S."/>
            <person name="Hansen M."/>
            <person name="Heiman D."/>
            <person name="Howarth C."/>
            <person name="Larimer J."/>
            <person name="Lui A."/>
            <person name="MacDonald P.J.P."/>
            <person name="McCowen C."/>
            <person name="Montmayeur A."/>
            <person name="Murphy C."/>
            <person name="Neiman D."/>
            <person name="Pearson M."/>
            <person name="Priest M."/>
            <person name="Roberts A."/>
            <person name="Saif S."/>
            <person name="Shea T."/>
            <person name="Sisk P."/>
            <person name="Stolte C."/>
            <person name="Sykes S."/>
            <person name="Wortman J."/>
            <person name="Nusbaum C."/>
            <person name="Birren B."/>
        </authorList>
    </citation>
    <scope>NUCLEOTIDE SEQUENCE</scope>
    <source>
        <strain evidence="8">ERTm3</strain>
    </source>
</reference>
<dbReference type="InParanoid" id="I3EEH0"/>
<dbReference type="InterPro" id="IPR029063">
    <property type="entry name" value="SAM-dependent_MTases_sf"/>
</dbReference>
<evidence type="ECO:0000256" key="1">
    <source>
        <dbReference type="ARBA" id="ARBA00018517"/>
    </source>
</evidence>
<dbReference type="AlphaFoldDB" id="I3EEH0"/>
<dbReference type="OMA" id="RIYMLPR"/>
<dbReference type="SUPFAM" id="SSF53335">
    <property type="entry name" value="S-adenosyl-L-methionine-dependent methyltransferases"/>
    <property type="match status" value="1"/>
</dbReference>
<gene>
    <name evidence="8" type="ORF">NEQG_02164</name>
</gene>
<dbReference type="Pfam" id="PF09445">
    <property type="entry name" value="Methyltransf_15"/>
    <property type="match status" value="1"/>
</dbReference>
<dbReference type="STRING" id="935791.I3EEH0"/>
<comment type="similarity">
    <text evidence="2">Belongs to the methyltransferase superfamily. Trimethylguanosine synthase family.</text>
</comment>
<organism evidence="8 9">
    <name type="scientific">Nematocida parisii (strain ERTm3)</name>
    <name type="common">Nematode killer fungus</name>
    <dbReference type="NCBI Taxonomy" id="935791"/>
    <lineage>
        <taxon>Eukaryota</taxon>
        <taxon>Fungi</taxon>
        <taxon>Fungi incertae sedis</taxon>
        <taxon>Microsporidia</taxon>
        <taxon>Nematocida</taxon>
    </lineage>
</organism>
<protein>
    <recommendedName>
        <fullName evidence="1">Trimethylguanosine synthase</fullName>
    </recommendedName>
    <alternativeName>
        <fullName evidence="7">Cap-specific guanine-N(2) methyltransferase</fullName>
    </alternativeName>
</protein>
<comment type="catalytic activity">
    <reaction evidence="6">
        <text>a 5'-end (N(7)-methyl 5'-triphosphoguanosine)-ribonucleoside in snRNA + S-adenosyl-L-methionine = a 5'-end (N(2),N(7)-dimethyl 5'-triphosphoguanosine)-ribonucleoside in snRNA + S-adenosyl-L-homocysteine + H(+)</text>
        <dbReference type="Rhea" id="RHEA:78471"/>
        <dbReference type="Rhea" id="RHEA-COMP:19085"/>
        <dbReference type="Rhea" id="RHEA-COMP:19087"/>
        <dbReference type="ChEBI" id="CHEBI:15378"/>
        <dbReference type="ChEBI" id="CHEBI:57856"/>
        <dbReference type="ChEBI" id="CHEBI:59789"/>
        <dbReference type="ChEBI" id="CHEBI:156461"/>
        <dbReference type="ChEBI" id="CHEBI:172880"/>
    </reaction>
    <physiologicalReaction direction="left-to-right" evidence="6">
        <dbReference type="Rhea" id="RHEA:78472"/>
    </physiologicalReaction>
</comment>